<protein>
    <submittedName>
        <fullName evidence="2">Uncharacterized protein</fullName>
    </submittedName>
</protein>
<proteinExistence type="predicted"/>
<feature type="coiled-coil region" evidence="1">
    <location>
        <begin position="8"/>
        <end position="35"/>
    </location>
</feature>
<evidence type="ECO:0000256" key="1">
    <source>
        <dbReference type="SAM" id="Coils"/>
    </source>
</evidence>
<comment type="caution">
    <text evidence="2">The sequence shown here is derived from an EMBL/GenBank/DDBJ whole genome shotgun (WGS) entry which is preliminary data.</text>
</comment>
<accession>A0AAV7MEJ8</accession>
<name>A0AAV7MEJ8_PLEWA</name>
<gene>
    <name evidence="2" type="ORF">NDU88_005982</name>
</gene>
<dbReference type="Proteomes" id="UP001066276">
    <property type="component" value="Chromosome 10"/>
</dbReference>
<evidence type="ECO:0000313" key="2">
    <source>
        <dbReference type="EMBL" id="KAJ1100907.1"/>
    </source>
</evidence>
<keyword evidence="3" id="KW-1185">Reference proteome</keyword>
<organism evidence="2 3">
    <name type="scientific">Pleurodeles waltl</name>
    <name type="common">Iberian ribbed newt</name>
    <dbReference type="NCBI Taxonomy" id="8319"/>
    <lineage>
        <taxon>Eukaryota</taxon>
        <taxon>Metazoa</taxon>
        <taxon>Chordata</taxon>
        <taxon>Craniata</taxon>
        <taxon>Vertebrata</taxon>
        <taxon>Euteleostomi</taxon>
        <taxon>Amphibia</taxon>
        <taxon>Batrachia</taxon>
        <taxon>Caudata</taxon>
        <taxon>Salamandroidea</taxon>
        <taxon>Salamandridae</taxon>
        <taxon>Pleurodelinae</taxon>
        <taxon>Pleurodeles</taxon>
    </lineage>
</organism>
<reference evidence="2" key="1">
    <citation type="journal article" date="2022" name="bioRxiv">
        <title>Sequencing and chromosome-scale assembly of the giantPleurodeles waltlgenome.</title>
        <authorList>
            <person name="Brown T."/>
            <person name="Elewa A."/>
            <person name="Iarovenko S."/>
            <person name="Subramanian E."/>
            <person name="Araus A.J."/>
            <person name="Petzold A."/>
            <person name="Susuki M."/>
            <person name="Suzuki K.-i.T."/>
            <person name="Hayashi T."/>
            <person name="Toyoda A."/>
            <person name="Oliveira C."/>
            <person name="Osipova E."/>
            <person name="Leigh N.D."/>
            <person name="Simon A."/>
            <person name="Yun M.H."/>
        </authorList>
    </citation>
    <scope>NUCLEOTIDE SEQUENCE</scope>
    <source>
        <strain evidence="2">20211129_DDA</strain>
        <tissue evidence="2">Liver</tissue>
    </source>
</reference>
<dbReference type="AlphaFoldDB" id="A0AAV7MEJ8"/>
<keyword evidence="1" id="KW-0175">Coiled coil</keyword>
<evidence type="ECO:0000313" key="3">
    <source>
        <dbReference type="Proteomes" id="UP001066276"/>
    </source>
</evidence>
<dbReference type="EMBL" id="JANPWB010000014">
    <property type="protein sequence ID" value="KAJ1100907.1"/>
    <property type="molecule type" value="Genomic_DNA"/>
</dbReference>
<sequence length="115" mass="12914">MEDLRPEVKDTAKMAQQMEKRIRDLELRAEDTENRSWLPERTEKTGLEKMEQIWKAITTGTAAADIMETLAGSVAESFIIQKETWSTNPSESHNLGVGVGVATHPLYELGAPPFR</sequence>